<dbReference type="EMBL" id="JAYMYQ010000001">
    <property type="protein sequence ID" value="KAK7360201.1"/>
    <property type="molecule type" value="Genomic_DNA"/>
</dbReference>
<protein>
    <submittedName>
        <fullName evidence="1">Uncharacterized protein</fullName>
    </submittedName>
</protein>
<sequence length="80" mass="9160">MILVVSNTIANTKFQRYSNAISDIRYHHSAYTYPNIISATALASESRPLKSYTPLLCMQPKQQYSFIFTLITTFYISSLN</sequence>
<keyword evidence="2" id="KW-1185">Reference proteome</keyword>
<organism evidence="1 2">
    <name type="scientific">Canavalia gladiata</name>
    <name type="common">Sword bean</name>
    <name type="synonym">Dolichos gladiatus</name>
    <dbReference type="NCBI Taxonomy" id="3824"/>
    <lineage>
        <taxon>Eukaryota</taxon>
        <taxon>Viridiplantae</taxon>
        <taxon>Streptophyta</taxon>
        <taxon>Embryophyta</taxon>
        <taxon>Tracheophyta</taxon>
        <taxon>Spermatophyta</taxon>
        <taxon>Magnoliopsida</taxon>
        <taxon>eudicotyledons</taxon>
        <taxon>Gunneridae</taxon>
        <taxon>Pentapetalae</taxon>
        <taxon>rosids</taxon>
        <taxon>fabids</taxon>
        <taxon>Fabales</taxon>
        <taxon>Fabaceae</taxon>
        <taxon>Papilionoideae</taxon>
        <taxon>50 kb inversion clade</taxon>
        <taxon>NPAAA clade</taxon>
        <taxon>indigoferoid/millettioid clade</taxon>
        <taxon>Phaseoleae</taxon>
        <taxon>Canavalia</taxon>
    </lineage>
</organism>
<name>A0AAN9R5V2_CANGL</name>
<evidence type="ECO:0000313" key="1">
    <source>
        <dbReference type="EMBL" id="KAK7360201.1"/>
    </source>
</evidence>
<evidence type="ECO:0000313" key="2">
    <source>
        <dbReference type="Proteomes" id="UP001367508"/>
    </source>
</evidence>
<gene>
    <name evidence="1" type="ORF">VNO77_02183</name>
</gene>
<proteinExistence type="predicted"/>
<accession>A0AAN9R5V2</accession>
<dbReference type="AlphaFoldDB" id="A0AAN9R5V2"/>
<dbReference type="Proteomes" id="UP001367508">
    <property type="component" value="Unassembled WGS sequence"/>
</dbReference>
<reference evidence="1 2" key="1">
    <citation type="submission" date="2024-01" db="EMBL/GenBank/DDBJ databases">
        <title>The genomes of 5 underutilized Papilionoideae crops provide insights into root nodulation and disease resistanc.</title>
        <authorList>
            <person name="Jiang F."/>
        </authorList>
    </citation>
    <scope>NUCLEOTIDE SEQUENCE [LARGE SCALE GENOMIC DNA]</scope>
    <source>
        <strain evidence="1">LVBAO_FW01</strain>
        <tissue evidence="1">Leaves</tissue>
    </source>
</reference>
<comment type="caution">
    <text evidence="1">The sequence shown here is derived from an EMBL/GenBank/DDBJ whole genome shotgun (WGS) entry which is preliminary data.</text>
</comment>